<dbReference type="Proteomes" id="UP001589691">
    <property type="component" value="Unassembled WGS sequence"/>
</dbReference>
<dbReference type="EMBL" id="JBHLZY010000014">
    <property type="protein sequence ID" value="MFB9769463.1"/>
    <property type="molecule type" value="Genomic_DNA"/>
</dbReference>
<evidence type="ECO:0000256" key="1">
    <source>
        <dbReference type="SAM" id="Phobius"/>
    </source>
</evidence>
<gene>
    <name evidence="2" type="ORF">ACFFLI_06135</name>
</gene>
<keyword evidence="1" id="KW-1133">Transmembrane helix</keyword>
<keyword evidence="1" id="KW-0812">Transmembrane</keyword>
<reference evidence="2 3" key="1">
    <citation type="submission" date="2024-09" db="EMBL/GenBank/DDBJ databases">
        <authorList>
            <person name="Sun Q."/>
            <person name="Mori K."/>
        </authorList>
    </citation>
    <scope>NUCLEOTIDE SEQUENCE [LARGE SCALE GENOMIC DNA]</scope>
    <source>
        <strain evidence="2 3">TBRC 4576</strain>
    </source>
</reference>
<proteinExistence type="predicted"/>
<evidence type="ECO:0000313" key="3">
    <source>
        <dbReference type="Proteomes" id="UP001589691"/>
    </source>
</evidence>
<evidence type="ECO:0000313" key="2">
    <source>
        <dbReference type="EMBL" id="MFB9769463.1"/>
    </source>
</evidence>
<comment type="caution">
    <text evidence="2">The sequence shown here is derived from an EMBL/GenBank/DDBJ whole genome shotgun (WGS) entry which is preliminary data.</text>
</comment>
<keyword evidence="1" id="KW-0472">Membrane</keyword>
<protein>
    <submittedName>
        <fullName evidence="2">Immunity protein</fullName>
    </submittedName>
</protein>
<keyword evidence="3" id="KW-1185">Reference proteome</keyword>
<sequence length="69" mass="7605">MVETVIGIILILLAAWQFYATKKAFVQLKRHGNQNTSRFIALALWNGFAFSVILLGAGIMLSLNAINLV</sequence>
<organism evidence="2 3">
    <name type="scientific">Lactiplantibacillus modestisalitolerans</name>
    <dbReference type="NCBI Taxonomy" id="1457219"/>
    <lineage>
        <taxon>Bacteria</taxon>
        <taxon>Bacillati</taxon>
        <taxon>Bacillota</taxon>
        <taxon>Bacilli</taxon>
        <taxon>Lactobacillales</taxon>
        <taxon>Lactobacillaceae</taxon>
        <taxon>Lactiplantibacillus</taxon>
    </lineage>
</organism>
<dbReference type="RefSeq" id="WP_137643770.1">
    <property type="nucleotide sequence ID" value="NZ_BJEA01000028.1"/>
</dbReference>
<feature type="transmembrane region" description="Helical" evidence="1">
    <location>
        <begin position="44"/>
        <end position="66"/>
    </location>
</feature>
<name>A0ABV5WTI4_9LACO</name>
<accession>A0ABV5WTI4</accession>